<protein>
    <recommendedName>
        <fullName evidence="2">methionyl-tRNA formyltransferase</fullName>
        <ecNumber evidence="2">2.1.2.9</ecNumber>
    </recommendedName>
</protein>
<dbReference type="RefSeq" id="WP_006583417.1">
    <property type="nucleotide sequence ID" value="NZ_CM001377.1"/>
</dbReference>
<sequence>MNWGVLSAGPFGALWIKGLVDLGMPPEWVLTKPPRPAGRGYRERPTDVEACCSTLGLTVVRTSSPLESVQTLVGHGLDALFVVDCSFFIREPLLSLPKLGCLNLHPSLLPLLRGAAPIQRALWMGFTETGVTLFRLVEEMDAGPVLMQRRSPIDESDDMGTLMAKLAMLSAEMTVEFLRSPHSFIPVPQEGEPTYAPKISNEETRVDWRRGAFEILCMVRALSPRPGAWSTINGKRLKILKASIDHQVPRGLEPGDPYVKGKLPGVVCGDQLGLILLEVQPDGKRPMPGESWLSGLRSYDADCRWE</sequence>
<organism evidence="7 8">
    <name type="scientific">Thermanaerovibrio velox DSM 12556</name>
    <dbReference type="NCBI Taxonomy" id="926567"/>
    <lineage>
        <taxon>Bacteria</taxon>
        <taxon>Thermotogati</taxon>
        <taxon>Synergistota</taxon>
        <taxon>Synergistia</taxon>
        <taxon>Synergistales</taxon>
        <taxon>Synergistaceae</taxon>
        <taxon>Thermanaerovibrio</taxon>
    </lineage>
</organism>
<name>H0URI4_9BACT</name>
<keyword evidence="4" id="KW-0648">Protein biosynthesis</keyword>
<evidence type="ECO:0000259" key="6">
    <source>
        <dbReference type="Pfam" id="PF02911"/>
    </source>
</evidence>
<dbReference type="CDD" id="cd08646">
    <property type="entry name" value="FMT_core_Met-tRNA-FMT_N"/>
    <property type="match status" value="1"/>
</dbReference>
<reference evidence="7 8" key="1">
    <citation type="submission" date="2011-10" db="EMBL/GenBank/DDBJ databases">
        <title>The Noncontiguous Finished genome of Thermanaerovibrio velox DSM 12556.</title>
        <authorList>
            <consortium name="US DOE Joint Genome Institute (JGI-PGF)"/>
            <person name="Lucas S."/>
            <person name="Copeland A."/>
            <person name="Lapidus A."/>
            <person name="Glavina del Rio T."/>
            <person name="Dalin E."/>
            <person name="Tice H."/>
            <person name="Bruce D."/>
            <person name="Goodwin L."/>
            <person name="Pitluck S."/>
            <person name="Peters L."/>
            <person name="Mikhailova N."/>
            <person name="Teshima H."/>
            <person name="Kyrpides N."/>
            <person name="Mavromatis K."/>
            <person name="Ivanova N."/>
            <person name="Markowitz V."/>
            <person name="Cheng J.-F."/>
            <person name="Hugenholtz P."/>
            <person name="Woyke T."/>
            <person name="Wu D."/>
            <person name="Spring S."/>
            <person name="Brambilla E.-M."/>
            <person name="Klenk H.-P."/>
            <person name="Eisen J.A."/>
        </authorList>
    </citation>
    <scope>NUCLEOTIDE SEQUENCE [LARGE SCALE GENOMIC DNA]</scope>
    <source>
        <strain evidence="7 8">DSM 12556</strain>
    </source>
</reference>
<dbReference type="InterPro" id="IPR036477">
    <property type="entry name" value="Formyl_transf_N_sf"/>
</dbReference>
<keyword evidence="8" id="KW-1185">Reference proteome</keyword>
<evidence type="ECO:0000256" key="2">
    <source>
        <dbReference type="ARBA" id="ARBA00012261"/>
    </source>
</evidence>
<evidence type="ECO:0000256" key="1">
    <source>
        <dbReference type="ARBA" id="ARBA00010699"/>
    </source>
</evidence>
<dbReference type="InterPro" id="IPR005793">
    <property type="entry name" value="Formyl_trans_C"/>
</dbReference>
<feature type="domain" description="Formyl transferase N-terminal" evidence="5">
    <location>
        <begin position="29"/>
        <end position="176"/>
    </location>
</feature>
<dbReference type="eggNOG" id="COG0223">
    <property type="taxonomic scope" value="Bacteria"/>
</dbReference>
<dbReference type="SUPFAM" id="SSF53328">
    <property type="entry name" value="Formyltransferase"/>
    <property type="match status" value="1"/>
</dbReference>
<dbReference type="Pfam" id="PF00551">
    <property type="entry name" value="Formyl_trans_N"/>
    <property type="match status" value="1"/>
</dbReference>
<dbReference type="PANTHER" id="PTHR11138:SF5">
    <property type="entry name" value="METHIONYL-TRNA FORMYLTRANSFERASE, MITOCHONDRIAL"/>
    <property type="match status" value="1"/>
</dbReference>
<keyword evidence="3 7" id="KW-0808">Transferase</keyword>
<dbReference type="InterPro" id="IPR041711">
    <property type="entry name" value="Met-tRNA-FMT_N"/>
</dbReference>
<dbReference type="AlphaFoldDB" id="H0URI4"/>
<dbReference type="InterPro" id="IPR011034">
    <property type="entry name" value="Formyl_transferase-like_C_sf"/>
</dbReference>
<evidence type="ECO:0000313" key="7">
    <source>
        <dbReference type="EMBL" id="EHM09923.1"/>
    </source>
</evidence>
<gene>
    <name evidence="7" type="ORF">TheveDRAFT_0773</name>
</gene>
<evidence type="ECO:0000313" key="8">
    <source>
        <dbReference type="Proteomes" id="UP000005730"/>
    </source>
</evidence>
<dbReference type="OrthoDB" id="9802815at2"/>
<proteinExistence type="inferred from homology"/>
<accession>H0URI4</accession>
<dbReference type="CDD" id="cd08704">
    <property type="entry name" value="Met_tRNA_FMT_C"/>
    <property type="match status" value="1"/>
</dbReference>
<feature type="domain" description="Formyl transferase C-terminal" evidence="6">
    <location>
        <begin position="198"/>
        <end position="296"/>
    </location>
</feature>
<dbReference type="STRING" id="926567.TheveDRAFT_0773"/>
<evidence type="ECO:0000256" key="3">
    <source>
        <dbReference type="ARBA" id="ARBA00022679"/>
    </source>
</evidence>
<dbReference type="SUPFAM" id="SSF50486">
    <property type="entry name" value="FMT C-terminal domain-like"/>
    <property type="match status" value="1"/>
</dbReference>
<dbReference type="GO" id="GO:0005829">
    <property type="term" value="C:cytosol"/>
    <property type="evidence" value="ECO:0007669"/>
    <property type="project" value="TreeGrafter"/>
</dbReference>
<dbReference type="InterPro" id="IPR002376">
    <property type="entry name" value="Formyl_transf_N"/>
</dbReference>
<evidence type="ECO:0000256" key="4">
    <source>
        <dbReference type="ARBA" id="ARBA00022917"/>
    </source>
</evidence>
<dbReference type="Proteomes" id="UP000005730">
    <property type="component" value="Chromosome"/>
</dbReference>
<dbReference type="PANTHER" id="PTHR11138">
    <property type="entry name" value="METHIONYL-TRNA FORMYLTRANSFERASE"/>
    <property type="match status" value="1"/>
</dbReference>
<dbReference type="HOGENOM" id="CLU_033347_1_1_0"/>
<dbReference type="InterPro" id="IPR044135">
    <property type="entry name" value="Met-tRNA-FMT_C"/>
</dbReference>
<dbReference type="Pfam" id="PF02911">
    <property type="entry name" value="Formyl_trans_C"/>
    <property type="match status" value="1"/>
</dbReference>
<comment type="similarity">
    <text evidence="1">Belongs to the Fmt family.</text>
</comment>
<dbReference type="EMBL" id="CM001377">
    <property type="protein sequence ID" value="EHM09923.1"/>
    <property type="molecule type" value="Genomic_DNA"/>
</dbReference>
<dbReference type="Gene3D" id="3.40.50.12230">
    <property type="match status" value="1"/>
</dbReference>
<evidence type="ECO:0000259" key="5">
    <source>
        <dbReference type="Pfam" id="PF00551"/>
    </source>
</evidence>
<dbReference type="GO" id="GO:0004479">
    <property type="term" value="F:methionyl-tRNA formyltransferase activity"/>
    <property type="evidence" value="ECO:0007669"/>
    <property type="project" value="UniProtKB-EC"/>
</dbReference>
<dbReference type="EC" id="2.1.2.9" evidence="2"/>